<dbReference type="GO" id="GO:0009506">
    <property type="term" value="C:plasmodesma"/>
    <property type="evidence" value="ECO:0007669"/>
    <property type="project" value="UniProtKB-ARBA"/>
</dbReference>
<evidence type="ECO:0000256" key="2">
    <source>
        <dbReference type="ARBA" id="ARBA00022475"/>
    </source>
</evidence>
<evidence type="ECO:0000256" key="8">
    <source>
        <dbReference type="ARBA" id="ARBA00023288"/>
    </source>
</evidence>
<dbReference type="FunFam" id="1.20.58.1040:FF:000001">
    <property type="entry name" value="Glucan endo-1,3-beta-glucosidase 4"/>
    <property type="match status" value="1"/>
</dbReference>
<accession>A0A7J7C2H2</accession>
<dbReference type="PANTHER" id="PTHR31044">
    <property type="entry name" value="BETA-1,3 GLUCANASE"/>
    <property type="match status" value="1"/>
</dbReference>
<evidence type="ECO:0000256" key="7">
    <source>
        <dbReference type="ARBA" id="ARBA00023180"/>
    </source>
</evidence>
<dbReference type="Gene3D" id="1.20.58.1040">
    <property type="match status" value="1"/>
</dbReference>
<dbReference type="FunCoup" id="A0A7J7C2H2">
    <property type="interactions" value="104"/>
</dbReference>
<keyword evidence="3" id="KW-0336">GPI-anchor</keyword>
<dbReference type="AlphaFoldDB" id="A0A7J7C2H2"/>
<gene>
    <name evidence="11" type="ORF">HS088_TW21G00268</name>
</gene>
<feature type="domain" description="X8" evidence="10">
    <location>
        <begin position="242"/>
        <end position="326"/>
    </location>
</feature>
<evidence type="ECO:0000313" key="12">
    <source>
        <dbReference type="Proteomes" id="UP000593562"/>
    </source>
</evidence>
<keyword evidence="12" id="KW-1185">Reference proteome</keyword>
<evidence type="ECO:0000313" key="11">
    <source>
        <dbReference type="EMBL" id="KAF5728125.1"/>
    </source>
</evidence>
<keyword evidence="2" id="KW-1003">Cell membrane</keyword>
<evidence type="ECO:0000256" key="4">
    <source>
        <dbReference type="ARBA" id="ARBA00022729"/>
    </source>
</evidence>
<evidence type="ECO:0000256" key="6">
    <source>
        <dbReference type="ARBA" id="ARBA00023157"/>
    </source>
</evidence>
<feature type="chain" id="PRO_5029818965" evidence="9">
    <location>
        <begin position="21"/>
        <end position="329"/>
    </location>
</feature>
<reference evidence="11 12" key="1">
    <citation type="journal article" date="2020" name="Nat. Commun.">
        <title>Genome of Tripterygium wilfordii and identification of cytochrome P450 involved in triptolide biosynthesis.</title>
        <authorList>
            <person name="Tu L."/>
            <person name="Su P."/>
            <person name="Zhang Z."/>
            <person name="Gao L."/>
            <person name="Wang J."/>
            <person name="Hu T."/>
            <person name="Zhou J."/>
            <person name="Zhang Y."/>
            <person name="Zhao Y."/>
            <person name="Liu Y."/>
            <person name="Song Y."/>
            <person name="Tong Y."/>
            <person name="Lu Y."/>
            <person name="Yang J."/>
            <person name="Xu C."/>
            <person name="Jia M."/>
            <person name="Peters R.J."/>
            <person name="Huang L."/>
            <person name="Gao W."/>
        </authorList>
    </citation>
    <scope>NUCLEOTIDE SEQUENCE [LARGE SCALE GENOMIC DNA]</scope>
    <source>
        <strain evidence="12">cv. XIE 37</strain>
        <tissue evidence="11">Leaf</tissue>
    </source>
</reference>
<organism evidence="11 12">
    <name type="scientific">Tripterygium wilfordii</name>
    <name type="common">Thunder God vine</name>
    <dbReference type="NCBI Taxonomy" id="458696"/>
    <lineage>
        <taxon>Eukaryota</taxon>
        <taxon>Viridiplantae</taxon>
        <taxon>Streptophyta</taxon>
        <taxon>Embryophyta</taxon>
        <taxon>Tracheophyta</taxon>
        <taxon>Spermatophyta</taxon>
        <taxon>Magnoliopsida</taxon>
        <taxon>eudicotyledons</taxon>
        <taxon>Gunneridae</taxon>
        <taxon>Pentapetalae</taxon>
        <taxon>rosids</taxon>
        <taxon>fabids</taxon>
        <taxon>Celastrales</taxon>
        <taxon>Celastraceae</taxon>
        <taxon>Tripterygium</taxon>
    </lineage>
</organism>
<keyword evidence="6" id="KW-1015">Disulfide bond</keyword>
<dbReference type="InterPro" id="IPR012946">
    <property type="entry name" value="X8"/>
</dbReference>
<keyword evidence="4 9" id="KW-0732">Signal</keyword>
<dbReference type="GO" id="GO:0005886">
    <property type="term" value="C:plasma membrane"/>
    <property type="evidence" value="ECO:0007669"/>
    <property type="project" value="UniProtKB-SubCell"/>
</dbReference>
<feature type="signal peptide" evidence="9">
    <location>
        <begin position="1"/>
        <end position="20"/>
    </location>
</feature>
<dbReference type="EMBL" id="JAAARO010000021">
    <property type="protein sequence ID" value="KAF5728125.1"/>
    <property type="molecule type" value="Genomic_DNA"/>
</dbReference>
<comment type="caution">
    <text evidence="11">The sequence shown here is derived from an EMBL/GenBank/DDBJ whole genome shotgun (WGS) entry which is preliminary data.</text>
</comment>
<evidence type="ECO:0000256" key="9">
    <source>
        <dbReference type="SAM" id="SignalP"/>
    </source>
</evidence>
<keyword evidence="5" id="KW-0472">Membrane</keyword>
<dbReference type="Pfam" id="PF07983">
    <property type="entry name" value="X8"/>
    <property type="match status" value="1"/>
</dbReference>
<comment type="subcellular location">
    <subcellularLocation>
        <location evidence="1">Cell membrane</location>
        <topology evidence="1">Lipid-anchor</topology>
        <topology evidence="1">GPI-anchor</topology>
    </subcellularLocation>
</comment>
<sequence>MERRRIYILFLCFTIATVSSLAICDARKTMGSSKVVKHPRRSSMIKTTKNLKVISTLYSLLGTNALMDSSSSNTQPYVGSPFNLPPYDSLGPISLPQNAPPYCIYPPSTPQPPSTTIPTPITLLPPPSSYIPPIFPIQSPPPSPFVQTPSPPESILIPSPPEAFPSPPSIVPNPPETVPSPFIFIPSPPYIEPSPPSFIPSPPTYIPSPTGFVPSPSVFKPPVVFPPPAVPPPRNTAPTTALWCVAKPTVPDPIIQEAMNYACGSGADCYSIQPSGPCFEPNTLFAHASFAFNSYWQKTRAAGGTCEFGGTSMLVTVDPSYDGCHFEYY</sequence>
<name>A0A7J7C2H2_TRIWF</name>
<evidence type="ECO:0000256" key="1">
    <source>
        <dbReference type="ARBA" id="ARBA00004609"/>
    </source>
</evidence>
<keyword evidence="7" id="KW-0325">Glycoprotein</keyword>
<dbReference type="PANTHER" id="PTHR31044:SF28">
    <property type="entry name" value="CARBOHYDRATE-BINDING X8 DOMAIN SUPERFAMILY PROTEIN"/>
    <property type="match status" value="1"/>
</dbReference>
<protein>
    <submittedName>
        <fullName evidence="11">Extensin-like</fullName>
    </submittedName>
</protein>
<dbReference type="GO" id="GO:0098552">
    <property type="term" value="C:side of membrane"/>
    <property type="evidence" value="ECO:0007669"/>
    <property type="project" value="UniProtKB-KW"/>
</dbReference>
<dbReference type="PRINTS" id="PR01217">
    <property type="entry name" value="PRICHEXTENSN"/>
</dbReference>
<dbReference type="OrthoDB" id="417697at2759"/>
<dbReference type="InterPro" id="IPR044788">
    <property type="entry name" value="X8_dom_prot"/>
</dbReference>
<evidence type="ECO:0000256" key="5">
    <source>
        <dbReference type="ARBA" id="ARBA00023136"/>
    </source>
</evidence>
<dbReference type="InParanoid" id="A0A7J7C2H2"/>
<keyword evidence="8" id="KW-0449">Lipoprotein</keyword>
<proteinExistence type="predicted"/>
<dbReference type="Proteomes" id="UP000593562">
    <property type="component" value="Unassembled WGS sequence"/>
</dbReference>
<evidence type="ECO:0000256" key="3">
    <source>
        <dbReference type="ARBA" id="ARBA00022622"/>
    </source>
</evidence>
<dbReference type="SMART" id="SM00768">
    <property type="entry name" value="X8"/>
    <property type="match status" value="1"/>
</dbReference>
<evidence type="ECO:0000259" key="10">
    <source>
        <dbReference type="SMART" id="SM00768"/>
    </source>
</evidence>